<reference evidence="2 3" key="1">
    <citation type="submission" date="2016-11" db="EMBL/GenBank/DDBJ databases">
        <authorList>
            <person name="Jaros S."/>
            <person name="Januszkiewicz K."/>
            <person name="Wedrychowicz H."/>
        </authorList>
    </citation>
    <scope>NUCLEOTIDE SEQUENCE [LARGE SCALE GENOMIC DNA]</scope>
    <source>
        <strain evidence="2 3">DSM 21120</strain>
    </source>
</reference>
<keyword evidence="1" id="KW-0812">Transmembrane</keyword>
<evidence type="ECO:0000313" key="2">
    <source>
        <dbReference type="EMBL" id="SHH35644.1"/>
    </source>
</evidence>
<keyword evidence="1" id="KW-0472">Membrane</keyword>
<name>A0A1M5SAW6_9FIRM</name>
<protein>
    <submittedName>
        <fullName evidence="2">Uncharacterized protein</fullName>
    </submittedName>
</protein>
<gene>
    <name evidence="2" type="ORF">SAMN02745245_01130</name>
</gene>
<keyword evidence="3" id="KW-1185">Reference proteome</keyword>
<feature type="transmembrane region" description="Helical" evidence="1">
    <location>
        <begin position="6"/>
        <end position="27"/>
    </location>
</feature>
<dbReference type="AlphaFoldDB" id="A0A1M5SAW6"/>
<organism evidence="2 3">
    <name type="scientific">Anaerosphaera aminiphila DSM 21120</name>
    <dbReference type="NCBI Taxonomy" id="1120995"/>
    <lineage>
        <taxon>Bacteria</taxon>
        <taxon>Bacillati</taxon>
        <taxon>Bacillota</taxon>
        <taxon>Tissierellia</taxon>
        <taxon>Tissierellales</taxon>
        <taxon>Peptoniphilaceae</taxon>
        <taxon>Anaerosphaera</taxon>
    </lineage>
</organism>
<keyword evidence="1" id="KW-1133">Transmembrane helix</keyword>
<accession>A0A1M5SAW6</accession>
<dbReference type="STRING" id="1120995.SAMN02745245_01130"/>
<dbReference type="EMBL" id="FQXI01000007">
    <property type="protein sequence ID" value="SHH35644.1"/>
    <property type="molecule type" value="Genomic_DNA"/>
</dbReference>
<evidence type="ECO:0000256" key="1">
    <source>
        <dbReference type="SAM" id="Phobius"/>
    </source>
</evidence>
<feature type="transmembrane region" description="Helical" evidence="1">
    <location>
        <begin position="77"/>
        <end position="96"/>
    </location>
</feature>
<feature type="transmembrane region" description="Helical" evidence="1">
    <location>
        <begin position="39"/>
        <end position="57"/>
    </location>
</feature>
<evidence type="ECO:0000313" key="3">
    <source>
        <dbReference type="Proteomes" id="UP000184032"/>
    </source>
</evidence>
<proteinExistence type="predicted"/>
<dbReference type="Proteomes" id="UP000184032">
    <property type="component" value="Unassembled WGS sequence"/>
</dbReference>
<dbReference type="RefSeq" id="WP_073184571.1">
    <property type="nucleotide sequence ID" value="NZ_FQXI01000007.1"/>
</dbReference>
<sequence length="97" mass="11333">MNKNLIKNTILFIIFFPLGVMAYYLTTMYFPKIFILNNMQIRGLVAPWIIILAAIIIDLIKKHNSELYLSFSKTPFVMLRNFFVGYLLGSSILTFFK</sequence>